<evidence type="ECO:0000313" key="2">
    <source>
        <dbReference type="EnsemblMetazoa" id="GAUT047379-PA"/>
    </source>
</evidence>
<feature type="transmembrane region" description="Helical" evidence="1">
    <location>
        <begin position="57"/>
        <end position="82"/>
    </location>
</feature>
<evidence type="ECO:0000256" key="1">
    <source>
        <dbReference type="SAM" id="Phobius"/>
    </source>
</evidence>
<dbReference type="AlphaFoldDB" id="A0A1A9VTT9"/>
<keyword evidence="3" id="KW-1185">Reference proteome</keyword>
<dbReference type="EnsemblMetazoa" id="GAUT047379-RA">
    <property type="protein sequence ID" value="GAUT047379-PA"/>
    <property type="gene ID" value="GAUT047379"/>
</dbReference>
<keyword evidence="1" id="KW-0812">Transmembrane</keyword>
<dbReference type="Proteomes" id="UP000078200">
    <property type="component" value="Unassembled WGS sequence"/>
</dbReference>
<evidence type="ECO:0000313" key="3">
    <source>
        <dbReference type="Proteomes" id="UP000078200"/>
    </source>
</evidence>
<accession>A0A1A9VTT9</accession>
<keyword evidence="1" id="KW-1133">Transmembrane helix</keyword>
<sequence length="111" mass="12546">MNVPSVGKSWPGNTETFSKYHLNDLQDNVRFKAKRSSMLEIEMTGAKKAKENEYKNLFELCAVAAEFNCCAATIAGCILAWYCCIAVANSCNLRDFPTERQQKIKKYLGHK</sequence>
<protein>
    <submittedName>
        <fullName evidence="2">Uncharacterized protein</fullName>
    </submittedName>
</protein>
<reference evidence="2" key="1">
    <citation type="submission" date="2020-05" db="UniProtKB">
        <authorList>
            <consortium name="EnsemblMetazoa"/>
        </authorList>
    </citation>
    <scope>IDENTIFICATION</scope>
    <source>
        <strain evidence="2">TTRI</strain>
    </source>
</reference>
<name>A0A1A9VTT9_GLOAU</name>
<keyword evidence="1" id="KW-0472">Membrane</keyword>
<proteinExistence type="predicted"/>
<organism evidence="2 3">
    <name type="scientific">Glossina austeni</name>
    <name type="common">Savannah tsetse fly</name>
    <dbReference type="NCBI Taxonomy" id="7395"/>
    <lineage>
        <taxon>Eukaryota</taxon>
        <taxon>Metazoa</taxon>
        <taxon>Ecdysozoa</taxon>
        <taxon>Arthropoda</taxon>
        <taxon>Hexapoda</taxon>
        <taxon>Insecta</taxon>
        <taxon>Pterygota</taxon>
        <taxon>Neoptera</taxon>
        <taxon>Endopterygota</taxon>
        <taxon>Diptera</taxon>
        <taxon>Brachycera</taxon>
        <taxon>Muscomorpha</taxon>
        <taxon>Hippoboscoidea</taxon>
        <taxon>Glossinidae</taxon>
        <taxon>Glossina</taxon>
    </lineage>
</organism>
<dbReference type="VEuPathDB" id="VectorBase:GAUT047379"/>